<dbReference type="Proteomes" id="UP000030693">
    <property type="component" value="Unassembled WGS sequence"/>
</dbReference>
<feature type="transmembrane region" description="Helical" evidence="2">
    <location>
        <begin position="59"/>
        <end position="79"/>
    </location>
</feature>
<evidence type="ECO:0000313" key="3">
    <source>
        <dbReference type="EMBL" id="KCV73356.1"/>
    </source>
</evidence>
<name>A0A058ZHB6_FONAL</name>
<keyword evidence="2" id="KW-0812">Transmembrane</keyword>
<dbReference type="GeneID" id="20525620"/>
<feature type="region of interest" description="Disordered" evidence="1">
    <location>
        <begin position="164"/>
        <end position="265"/>
    </location>
</feature>
<accession>A0A058ZHB6</accession>
<evidence type="ECO:0000256" key="2">
    <source>
        <dbReference type="SAM" id="Phobius"/>
    </source>
</evidence>
<feature type="compositionally biased region" description="Basic and acidic residues" evidence="1">
    <location>
        <begin position="207"/>
        <end position="218"/>
    </location>
</feature>
<feature type="compositionally biased region" description="Low complexity" evidence="1">
    <location>
        <begin position="170"/>
        <end position="193"/>
    </location>
</feature>
<dbReference type="RefSeq" id="XP_009493057.1">
    <property type="nucleotide sequence ID" value="XM_009494782.1"/>
</dbReference>
<gene>
    <name evidence="3" type="ORF">H696_00895</name>
</gene>
<keyword evidence="2" id="KW-1133">Transmembrane helix</keyword>
<dbReference type="AlphaFoldDB" id="A0A058ZHB6"/>
<protein>
    <submittedName>
        <fullName evidence="3">Uncharacterized protein</fullName>
    </submittedName>
</protein>
<evidence type="ECO:0000313" key="4">
    <source>
        <dbReference type="Proteomes" id="UP000030693"/>
    </source>
</evidence>
<sequence>MMTEDLAARLAKIRAGLTDFMVAPSPPTPPPAPPLPPSLAEDLSARLQALLTAVSKPEVLRGLAFLALLFVIALALTVARFRRGPPGTPVGQTPTTSNRHPPVAPGPATETRGPADYPPSTRSPGSLQLNLTPEAMAALAAAPTRAPAQNLNVTLMGPAVEGLRSRRPHATSPDATTATAAAPAAAAGDPPSSKGWKPLRQVLGKGSRTDRVSAREEPSGEASVNGGTSDASVPGHASPRFVQGLGIVVSGPSPSRLKAHQASKK</sequence>
<keyword evidence="2" id="KW-0472">Membrane</keyword>
<evidence type="ECO:0000256" key="1">
    <source>
        <dbReference type="SAM" id="MobiDB-lite"/>
    </source>
</evidence>
<organism evidence="3">
    <name type="scientific">Fonticula alba</name>
    <name type="common">Slime mold</name>
    <dbReference type="NCBI Taxonomy" id="691883"/>
    <lineage>
        <taxon>Eukaryota</taxon>
        <taxon>Rotosphaerida</taxon>
        <taxon>Fonticulaceae</taxon>
        <taxon>Fonticula</taxon>
    </lineage>
</organism>
<reference evidence="3" key="1">
    <citation type="submission" date="2013-04" db="EMBL/GenBank/DDBJ databases">
        <title>The Genome Sequence of Fonticula alba ATCC 38817.</title>
        <authorList>
            <consortium name="The Broad Institute Genomics Platform"/>
            <person name="Russ C."/>
            <person name="Cuomo C."/>
            <person name="Burger G."/>
            <person name="Gray M.W."/>
            <person name="Holland P.W.H."/>
            <person name="King N."/>
            <person name="Lang F.B.F."/>
            <person name="Roger A.J."/>
            <person name="Ruiz-Trillo I."/>
            <person name="Brown M."/>
            <person name="Walker B."/>
            <person name="Young S."/>
            <person name="Zeng Q."/>
            <person name="Gargeya S."/>
            <person name="Fitzgerald M."/>
            <person name="Haas B."/>
            <person name="Abouelleil A."/>
            <person name="Allen A.W."/>
            <person name="Alvarado L."/>
            <person name="Arachchi H.M."/>
            <person name="Berlin A.M."/>
            <person name="Chapman S.B."/>
            <person name="Gainer-Dewar J."/>
            <person name="Goldberg J."/>
            <person name="Griggs A."/>
            <person name="Gujja S."/>
            <person name="Hansen M."/>
            <person name="Howarth C."/>
            <person name="Imamovic A."/>
            <person name="Ireland A."/>
            <person name="Larimer J."/>
            <person name="McCowan C."/>
            <person name="Murphy C."/>
            <person name="Pearson M."/>
            <person name="Poon T.W."/>
            <person name="Priest M."/>
            <person name="Roberts A."/>
            <person name="Saif S."/>
            <person name="Shea T."/>
            <person name="Sisk P."/>
            <person name="Sykes S."/>
            <person name="Wortman J."/>
            <person name="Nusbaum C."/>
            <person name="Birren B."/>
        </authorList>
    </citation>
    <scope>NUCLEOTIDE SEQUENCE [LARGE SCALE GENOMIC DNA]</scope>
    <source>
        <strain evidence="3">ATCC 38817</strain>
    </source>
</reference>
<dbReference type="EMBL" id="KB932201">
    <property type="protein sequence ID" value="KCV73356.1"/>
    <property type="molecule type" value="Genomic_DNA"/>
</dbReference>
<proteinExistence type="predicted"/>
<keyword evidence="4" id="KW-1185">Reference proteome</keyword>
<feature type="region of interest" description="Disordered" evidence="1">
    <location>
        <begin position="82"/>
        <end position="128"/>
    </location>
</feature>